<gene>
    <name evidence="1" type="primary">Nfu_g_1_024127</name>
</gene>
<feature type="non-terminal residue" evidence="1">
    <location>
        <position position="1"/>
    </location>
</feature>
<sequence length="54" mass="6456">KCFYLNLFDLWEESVISEESQHLHENMLTPLMHENTPTPRMHENTLTHVCVRTC</sequence>
<name>A0A1A8S6U2_9TELE</name>
<proteinExistence type="predicted"/>
<dbReference type="EMBL" id="HAEH01022264">
    <property type="protein sequence ID" value="SBS13667.1"/>
    <property type="molecule type" value="Transcribed_RNA"/>
</dbReference>
<reference evidence="1" key="2">
    <citation type="submission" date="2016-06" db="EMBL/GenBank/DDBJ databases">
        <title>The genome of a short-lived fish provides insights into sex chromosome evolution and the genetic control of aging.</title>
        <authorList>
            <person name="Reichwald K."/>
            <person name="Felder M."/>
            <person name="Petzold A."/>
            <person name="Koch P."/>
            <person name="Groth M."/>
            <person name="Platzer M."/>
        </authorList>
    </citation>
    <scope>NUCLEOTIDE SEQUENCE</scope>
    <source>
        <tissue evidence="1">Brain</tissue>
    </source>
</reference>
<feature type="non-terminal residue" evidence="1">
    <location>
        <position position="54"/>
    </location>
</feature>
<reference evidence="1" key="1">
    <citation type="submission" date="2016-05" db="EMBL/GenBank/DDBJ databases">
        <authorList>
            <person name="Lavstsen T."/>
            <person name="Jespersen J.S."/>
        </authorList>
    </citation>
    <scope>NUCLEOTIDE SEQUENCE</scope>
    <source>
        <tissue evidence="1">Brain</tissue>
    </source>
</reference>
<dbReference type="AlphaFoldDB" id="A0A1A8S6U2"/>
<organism evidence="1">
    <name type="scientific">Nothobranchius rachovii</name>
    <name type="common">bluefin notho</name>
    <dbReference type="NCBI Taxonomy" id="451742"/>
    <lineage>
        <taxon>Eukaryota</taxon>
        <taxon>Metazoa</taxon>
        <taxon>Chordata</taxon>
        <taxon>Craniata</taxon>
        <taxon>Vertebrata</taxon>
        <taxon>Euteleostomi</taxon>
        <taxon>Actinopterygii</taxon>
        <taxon>Neopterygii</taxon>
        <taxon>Teleostei</taxon>
        <taxon>Neoteleostei</taxon>
        <taxon>Acanthomorphata</taxon>
        <taxon>Ovalentaria</taxon>
        <taxon>Atherinomorphae</taxon>
        <taxon>Cyprinodontiformes</taxon>
        <taxon>Nothobranchiidae</taxon>
        <taxon>Nothobranchius</taxon>
    </lineage>
</organism>
<protein>
    <submittedName>
        <fullName evidence="1">Uncharacterized protein</fullName>
    </submittedName>
</protein>
<accession>A0A1A8S6U2</accession>
<evidence type="ECO:0000313" key="1">
    <source>
        <dbReference type="EMBL" id="SBS13667.1"/>
    </source>
</evidence>